<accession>A0A097STN0</accession>
<proteinExistence type="predicted"/>
<evidence type="ECO:0000313" key="6">
    <source>
        <dbReference type="Proteomes" id="UP000030066"/>
    </source>
</evidence>
<keyword evidence="6" id="KW-1185">Reference proteome</keyword>
<dbReference type="InterPro" id="IPR036390">
    <property type="entry name" value="WH_DNA-bd_sf"/>
</dbReference>
<dbReference type="KEGG" id="mgj:MGM1_5690"/>
<name>A0A097STN0_9BACT</name>
<keyword evidence="2" id="KW-0132">Cell division</keyword>
<dbReference type="NCBIfam" id="TIGR00281">
    <property type="entry name" value="SMC-Scp complex subunit ScpB"/>
    <property type="match status" value="1"/>
</dbReference>
<evidence type="ECO:0000313" key="5">
    <source>
        <dbReference type="EMBL" id="AIV03927.1"/>
    </source>
</evidence>
<keyword evidence="3" id="KW-0159">Chromosome partition</keyword>
<dbReference type="HOGENOM" id="CLU_045647_5_3_14"/>
<gene>
    <name evidence="5" type="primary">scpB</name>
    <name evidence="5" type="ORF">MGM1_5690</name>
</gene>
<evidence type="ECO:0000256" key="2">
    <source>
        <dbReference type="ARBA" id="ARBA00022618"/>
    </source>
</evidence>
<dbReference type="eggNOG" id="COG1386">
    <property type="taxonomic scope" value="Bacteria"/>
</dbReference>
<reference evidence="5 6" key="1">
    <citation type="journal article" date="2014" name="PLoS ONE">
        <title>An emerging Mycoplasma associated with trichomoniasis, vaginal infection and disease.</title>
        <authorList>
            <consortium name="Vaginal Microbiome Consortium"/>
            <person name="Fettweis J.M."/>
            <person name="Serrano M.G."/>
            <person name="Huang B."/>
            <person name="Brooks J.P."/>
            <person name="Glascock A.L."/>
            <person name="Sheth N.U."/>
            <person name="Strauss J.F.III."/>
            <person name="Jefferson K.K."/>
            <person name="Buck G.A."/>
        </authorList>
    </citation>
    <scope>NUCLEOTIDE SEQUENCE [LARGE SCALE GENOMIC DNA]</scope>
    <source>
        <strain evidence="5 6">VCU_M1</strain>
    </source>
</reference>
<dbReference type="GO" id="GO:0051301">
    <property type="term" value="P:cell division"/>
    <property type="evidence" value="ECO:0007669"/>
    <property type="project" value="UniProtKB-KW"/>
</dbReference>
<dbReference type="GO" id="GO:0051304">
    <property type="term" value="P:chromosome separation"/>
    <property type="evidence" value="ECO:0007669"/>
    <property type="project" value="InterPro"/>
</dbReference>
<keyword evidence="1" id="KW-0963">Cytoplasm</keyword>
<dbReference type="InterPro" id="IPR036388">
    <property type="entry name" value="WH-like_DNA-bd_sf"/>
</dbReference>
<dbReference type="PANTHER" id="PTHR34298">
    <property type="entry name" value="SEGREGATION AND CONDENSATION PROTEIN B"/>
    <property type="match status" value="1"/>
</dbReference>
<evidence type="ECO:0000256" key="3">
    <source>
        <dbReference type="ARBA" id="ARBA00022829"/>
    </source>
</evidence>
<keyword evidence="4" id="KW-0131">Cell cycle</keyword>
<dbReference type="STRING" id="1318617.MGM1_5690"/>
<dbReference type="AlphaFoldDB" id="A0A097STN0"/>
<dbReference type="PANTHER" id="PTHR34298:SF2">
    <property type="entry name" value="SEGREGATION AND CONDENSATION PROTEIN B"/>
    <property type="match status" value="1"/>
</dbReference>
<dbReference type="Proteomes" id="UP000030066">
    <property type="component" value="Chromosome"/>
</dbReference>
<dbReference type="InterPro" id="IPR005234">
    <property type="entry name" value="ScpB_csome_segregation"/>
</dbReference>
<dbReference type="SUPFAM" id="SSF46785">
    <property type="entry name" value="Winged helix' DNA-binding domain"/>
    <property type="match status" value="2"/>
</dbReference>
<evidence type="ECO:0000256" key="1">
    <source>
        <dbReference type="ARBA" id="ARBA00022490"/>
    </source>
</evidence>
<evidence type="ECO:0000256" key="4">
    <source>
        <dbReference type="ARBA" id="ARBA00023306"/>
    </source>
</evidence>
<dbReference type="Gene3D" id="1.10.10.10">
    <property type="entry name" value="Winged helix-like DNA-binding domain superfamily/Winged helix DNA-binding domain"/>
    <property type="match status" value="2"/>
</dbReference>
<dbReference type="PIRSF" id="PIRSF019345">
    <property type="entry name" value="ScpB"/>
    <property type="match status" value="1"/>
</dbReference>
<dbReference type="EMBL" id="CP007711">
    <property type="protein sequence ID" value="AIV03927.1"/>
    <property type="molecule type" value="Genomic_DNA"/>
</dbReference>
<sequence length="190" mass="21774">MEMNIKSVIESLLYVAGQDGVEISDIKRVLNIPTDEIRNYLKDMQKDYASNVNRGLNIEFFGDKWYLLTKKENKDFIANLFDINFKNPLSRSMLEALAVIAYNSPCPKSKIEQICGHNATNTIKRLMDLDLIHCVGQASTPGLPYLYEITSKFFNLFGIKSIKDLPNIENDFDKDITTNSEDFFSQKINK</sequence>
<dbReference type="Pfam" id="PF04079">
    <property type="entry name" value="SMC_ScpB"/>
    <property type="match status" value="1"/>
</dbReference>
<protein>
    <submittedName>
        <fullName evidence="5">Segregation and condensation protein B</fullName>
    </submittedName>
</protein>
<organism evidence="5 6">
    <name type="scientific">Candidatus Malacoplasma girerdii</name>
    <dbReference type="NCBI Taxonomy" id="1318617"/>
    <lineage>
        <taxon>Bacteria</taxon>
        <taxon>Bacillati</taxon>
        <taxon>Mycoplasmatota</taxon>
        <taxon>Mycoplasmoidales</taxon>
        <taxon>Mycoplasmoidaceae</taxon>
        <taxon>Malacoplasma</taxon>
    </lineage>
</organism>